<dbReference type="InterPro" id="IPR005846">
    <property type="entry name" value="A-D-PHexomutase_a/b/a-III"/>
</dbReference>
<evidence type="ECO:0000313" key="13">
    <source>
        <dbReference type="EMBL" id="MDQ8193049.1"/>
    </source>
</evidence>
<evidence type="ECO:0000259" key="12">
    <source>
        <dbReference type="Pfam" id="PF02880"/>
    </source>
</evidence>
<dbReference type="InterPro" id="IPR005844">
    <property type="entry name" value="A-D-PHexomutase_a/b/a-I"/>
</dbReference>
<dbReference type="Pfam" id="PF00408">
    <property type="entry name" value="PGM_PMM_IV"/>
    <property type="match status" value="1"/>
</dbReference>
<feature type="domain" description="Alpha-D-phosphohexomutase alpha/beta/alpha" evidence="11">
    <location>
        <begin position="173"/>
        <end position="253"/>
    </location>
</feature>
<evidence type="ECO:0000256" key="4">
    <source>
        <dbReference type="ARBA" id="ARBA00022723"/>
    </source>
</evidence>
<comment type="catalytic activity">
    <reaction evidence="8">
        <text>alpha-D-glucosamine 1-phosphate = D-glucosamine 6-phosphate</text>
        <dbReference type="Rhea" id="RHEA:23424"/>
        <dbReference type="ChEBI" id="CHEBI:58516"/>
        <dbReference type="ChEBI" id="CHEBI:58725"/>
        <dbReference type="EC" id="5.4.2.10"/>
    </reaction>
</comment>
<evidence type="ECO:0000259" key="11">
    <source>
        <dbReference type="Pfam" id="PF02879"/>
    </source>
</evidence>
<dbReference type="PANTHER" id="PTHR42946">
    <property type="entry name" value="PHOSPHOHEXOSE MUTASE"/>
    <property type="match status" value="1"/>
</dbReference>
<evidence type="ECO:0000313" key="14">
    <source>
        <dbReference type="Proteomes" id="UP001243717"/>
    </source>
</evidence>
<dbReference type="Proteomes" id="UP001243717">
    <property type="component" value="Unassembled WGS sequence"/>
</dbReference>
<evidence type="ECO:0000256" key="7">
    <source>
        <dbReference type="RuleBase" id="RU004326"/>
    </source>
</evidence>
<dbReference type="Gene3D" id="3.30.310.50">
    <property type="entry name" value="Alpha-D-phosphohexomutase, C-terminal domain"/>
    <property type="match status" value="1"/>
</dbReference>
<comment type="cofactor">
    <cofactor evidence="1">
        <name>Mg(2+)</name>
        <dbReference type="ChEBI" id="CHEBI:18420"/>
    </cofactor>
</comment>
<organism evidence="13 14">
    <name type="scientific">Thalassobacterium sedimentorum</name>
    <dbReference type="NCBI Taxonomy" id="3041258"/>
    <lineage>
        <taxon>Bacteria</taxon>
        <taxon>Pseudomonadati</taxon>
        <taxon>Verrucomicrobiota</taxon>
        <taxon>Opitutia</taxon>
        <taxon>Puniceicoccales</taxon>
        <taxon>Coraliomargaritaceae</taxon>
        <taxon>Thalassobacterium</taxon>
    </lineage>
</organism>
<keyword evidence="5 7" id="KW-0460">Magnesium</keyword>
<protein>
    <recommendedName>
        <fullName evidence="8">Phosphoglucosamine mutase</fullName>
        <ecNumber evidence="8">5.4.2.10</ecNumber>
    </recommendedName>
</protein>
<dbReference type="SUPFAM" id="SSF53738">
    <property type="entry name" value="Phosphoglucomutase, first 3 domains"/>
    <property type="match status" value="3"/>
</dbReference>
<comment type="caution">
    <text evidence="13">The sequence shown here is derived from an EMBL/GenBank/DDBJ whole genome shotgun (WGS) entry which is preliminary data.</text>
</comment>
<evidence type="ECO:0000256" key="2">
    <source>
        <dbReference type="ARBA" id="ARBA00010231"/>
    </source>
</evidence>
<evidence type="ECO:0000256" key="6">
    <source>
        <dbReference type="ARBA" id="ARBA00023235"/>
    </source>
</evidence>
<comment type="function">
    <text evidence="8">Catalyzes the conversion of glucosamine-6-phosphate to glucosamine-1-phosphate.</text>
</comment>
<keyword evidence="3" id="KW-0597">Phosphoprotein</keyword>
<feature type="domain" description="Alpha-D-phosphohexomutase C-terminal" evidence="9">
    <location>
        <begin position="375"/>
        <end position="430"/>
    </location>
</feature>
<dbReference type="PROSITE" id="PS00710">
    <property type="entry name" value="PGM_PMM"/>
    <property type="match status" value="1"/>
</dbReference>
<dbReference type="PRINTS" id="PR00509">
    <property type="entry name" value="PGMPMM"/>
</dbReference>
<gene>
    <name evidence="13" type="primary">glmM</name>
    <name evidence="13" type="ORF">QEH59_01335</name>
</gene>
<evidence type="ECO:0000259" key="10">
    <source>
        <dbReference type="Pfam" id="PF02878"/>
    </source>
</evidence>
<keyword evidence="4 7" id="KW-0479">Metal-binding</keyword>
<proteinExistence type="inferred from homology"/>
<reference evidence="13 14" key="1">
    <citation type="submission" date="2023-04" db="EMBL/GenBank/DDBJ databases">
        <title>A novel bacteria isolated from coastal sediment.</title>
        <authorList>
            <person name="Liu X.-J."/>
            <person name="Du Z.-J."/>
        </authorList>
    </citation>
    <scope>NUCLEOTIDE SEQUENCE [LARGE SCALE GENOMIC DNA]</scope>
    <source>
        <strain evidence="13 14">SDUM461004</strain>
    </source>
</reference>
<name>A0ABU1AEH7_9BACT</name>
<dbReference type="InterPro" id="IPR050060">
    <property type="entry name" value="Phosphoglucosamine_mutase"/>
</dbReference>
<evidence type="ECO:0000256" key="8">
    <source>
        <dbReference type="RuleBase" id="RU004327"/>
    </source>
</evidence>
<dbReference type="InterPro" id="IPR006352">
    <property type="entry name" value="GlmM_bact"/>
</dbReference>
<dbReference type="InterPro" id="IPR036900">
    <property type="entry name" value="A-D-PHexomutase_C_sf"/>
</dbReference>
<dbReference type="InterPro" id="IPR005845">
    <property type="entry name" value="A-D-PHexomutase_a/b/a-II"/>
</dbReference>
<dbReference type="SUPFAM" id="SSF55957">
    <property type="entry name" value="Phosphoglucomutase, C-terminal domain"/>
    <property type="match status" value="1"/>
</dbReference>
<sequence length="450" mass="48468">MAKYFGTDGIRGRYGEPWMCPEFAYRLGCALGAYLQQLRPSGQLNLVIGRDTRSSGVALCDALTAGLNHYQIYVMDAAVVPTPAVARSVLERQADFGLAVTASHNPSCDNGIKLFDRNGCKLDDSQEHIIEGLLEAQPDAPLVLPAPKSCPFDSASFYVNYQRSLMDQGCLADWDIVLDLANGATVATSPAVFSRWGATLHLIGDQPDGLNINDGVGSECPQQLSEAVLQHAARIGIAHDGDGDRLVVCDETGTIVDGDVLLAILGCDAMRRGVLRADTLVATIHSNLGLDCALQELGARVERVGVGDRYVASRMRELGASLGGESSGHIIFSDYATTGDGLLAAIKLIELMCRTGKKLSELRQEIYLFPQATRNLRVHAKTPLAELKNLQSAIQEVESQLGKDGRVLVRYSGTEPKIRLLVEGRFEVEVTSALKSIETAARKDLSVIDS</sequence>
<dbReference type="Pfam" id="PF02878">
    <property type="entry name" value="PGM_PMM_I"/>
    <property type="match status" value="1"/>
</dbReference>
<accession>A0ABU1AEH7</accession>
<feature type="domain" description="Alpha-D-phosphohexomutase alpha/beta/alpha" evidence="12">
    <location>
        <begin position="257"/>
        <end position="366"/>
    </location>
</feature>
<comment type="similarity">
    <text evidence="2 7">Belongs to the phosphohexose mutase family.</text>
</comment>
<evidence type="ECO:0000256" key="3">
    <source>
        <dbReference type="ARBA" id="ARBA00022553"/>
    </source>
</evidence>
<feature type="domain" description="Alpha-D-phosphohexomutase alpha/beta/alpha" evidence="10">
    <location>
        <begin position="3"/>
        <end position="136"/>
    </location>
</feature>
<dbReference type="Pfam" id="PF02880">
    <property type="entry name" value="PGM_PMM_III"/>
    <property type="match status" value="1"/>
</dbReference>
<keyword evidence="6 8" id="KW-0413">Isomerase</keyword>
<dbReference type="RefSeq" id="WP_308983558.1">
    <property type="nucleotide sequence ID" value="NZ_JARXIC010000002.1"/>
</dbReference>
<evidence type="ECO:0000256" key="1">
    <source>
        <dbReference type="ARBA" id="ARBA00001946"/>
    </source>
</evidence>
<dbReference type="PANTHER" id="PTHR42946:SF1">
    <property type="entry name" value="PHOSPHOGLUCOMUTASE (ALPHA-D-GLUCOSE-1,6-BISPHOSPHATE-DEPENDENT)"/>
    <property type="match status" value="1"/>
</dbReference>
<dbReference type="NCBIfam" id="TIGR01455">
    <property type="entry name" value="glmM"/>
    <property type="match status" value="1"/>
</dbReference>
<dbReference type="InterPro" id="IPR005841">
    <property type="entry name" value="Alpha-D-phosphohexomutase_SF"/>
</dbReference>
<dbReference type="InterPro" id="IPR005843">
    <property type="entry name" value="A-D-PHexomutase_C"/>
</dbReference>
<dbReference type="Pfam" id="PF02879">
    <property type="entry name" value="PGM_PMM_II"/>
    <property type="match status" value="1"/>
</dbReference>
<dbReference type="InterPro" id="IPR016055">
    <property type="entry name" value="A-D-PHexomutase_a/b/a-I/II/III"/>
</dbReference>
<dbReference type="Gene3D" id="3.40.120.10">
    <property type="entry name" value="Alpha-D-Glucose-1,6-Bisphosphate, subunit A, domain 3"/>
    <property type="match status" value="3"/>
</dbReference>
<keyword evidence="14" id="KW-1185">Reference proteome</keyword>
<dbReference type="EC" id="5.4.2.10" evidence="8"/>
<dbReference type="EMBL" id="JARXIC010000002">
    <property type="protein sequence ID" value="MDQ8193049.1"/>
    <property type="molecule type" value="Genomic_DNA"/>
</dbReference>
<dbReference type="GO" id="GO:0008966">
    <property type="term" value="F:phosphoglucosamine mutase activity"/>
    <property type="evidence" value="ECO:0007669"/>
    <property type="project" value="UniProtKB-EC"/>
</dbReference>
<evidence type="ECO:0000256" key="5">
    <source>
        <dbReference type="ARBA" id="ARBA00022842"/>
    </source>
</evidence>
<evidence type="ECO:0000259" key="9">
    <source>
        <dbReference type="Pfam" id="PF00408"/>
    </source>
</evidence>
<dbReference type="InterPro" id="IPR016066">
    <property type="entry name" value="A-D-PHexomutase_CS"/>
</dbReference>